<dbReference type="OrthoDB" id="3164at2157"/>
<proteinExistence type="predicted"/>
<sequence>MATVSPIPRPAYCVGYGGAPYEAMIRVLLCVDGTSLAPHAVFYIEQ</sequence>
<dbReference type="Proteomes" id="UP000199199">
    <property type="component" value="Unassembled WGS sequence"/>
</dbReference>
<gene>
    <name evidence="1" type="ORF">SAMN04488556_3717</name>
</gene>
<evidence type="ECO:0000313" key="1">
    <source>
        <dbReference type="EMBL" id="SFS98798.1"/>
    </source>
</evidence>
<evidence type="ECO:0000313" key="2">
    <source>
        <dbReference type="Proteomes" id="UP000199199"/>
    </source>
</evidence>
<dbReference type="AlphaFoldDB" id="A0A1I6UBN3"/>
<name>A0A1I6UBN3_9EURY</name>
<accession>A0A1I6UBN3</accession>
<protein>
    <submittedName>
        <fullName evidence="1">Uncharacterized protein</fullName>
    </submittedName>
</protein>
<keyword evidence="2" id="KW-1185">Reference proteome</keyword>
<reference evidence="2" key="1">
    <citation type="submission" date="2016-10" db="EMBL/GenBank/DDBJ databases">
        <authorList>
            <person name="Varghese N."/>
            <person name="Submissions S."/>
        </authorList>
    </citation>
    <scope>NUCLEOTIDE SEQUENCE [LARGE SCALE GENOMIC DNA]</scope>
    <source>
        <strain evidence="2">DSM 22427</strain>
    </source>
</reference>
<organism evidence="1 2">
    <name type="scientific">Halostagnicola kamekurae</name>
    <dbReference type="NCBI Taxonomy" id="619731"/>
    <lineage>
        <taxon>Archaea</taxon>
        <taxon>Methanobacteriati</taxon>
        <taxon>Methanobacteriota</taxon>
        <taxon>Stenosarchaea group</taxon>
        <taxon>Halobacteria</taxon>
        <taxon>Halobacteriales</taxon>
        <taxon>Natrialbaceae</taxon>
        <taxon>Halostagnicola</taxon>
    </lineage>
</organism>
<dbReference type="RefSeq" id="WP_175507237.1">
    <property type="nucleotide sequence ID" value="NZ_FOZS01000004.1"/>
</dbReference>
<dbReference type="EMBL" id="FOZS01000004">
    <property type="protein sequence ID" value="SFS98798.1"/>
    <property type="molecule type" value="Genomic_DNA"/>
</dbReference>